<comment type="caution">
    <text evidence="1">The sequence shown here is derived from an EMBL/GenBank/DDBJ whole genome shotgun (WGS) entry which is preliminary data.</text>
</comment>
<organism evidence="1 2">
    <name type="scientific">Candidatus Magnetobacterium bavaricum</name>
    <dbReference type="NCBI Taxonomy" id="29290"/>
    <lineage>
        <taxon>Bacteria</taxon>
        <taxon>Pseudomonadati</taxon>
        <taxon>Nitrospirota</taxon>
        <taxon>Thermodesulfovibrionia</taxon>
        <taxon>Thermodesulfovibrionales</taxon>
        <taxon>Candidatus Magnetobacteriaceae</taxon>
        <taxon>Candidatus Magnetobacterium</taxon>
    </lineage>
</organism>
<keyword evidence="2" id="KW-1185">Reference proteome</keyword>
<sequence length="100" mass="11733">MLDSGLEFFVQFSQVLLAPNLRQVAIIHILLEVLLREHPVVDELEHDRIRNEGLEYIRYVKTQRITPLTWFVQIADGRIKLSMVYIGTSRDLSSKIRVDR</sequence>
<proteinExistence type="predicted"/>
<dbReference type="Proteomes" id="UP000033423">
    <property type="component" value="Unassembled WGS sequence"/>
</dbReference>
<evidence type="ECO:0000313" key="2">
    <source>
        <dbReference type="Proteomes" id="UP000033423"/>
    </source>
</evidence>
<dbReference type="AlphaFoldDB" id="A0A0F3GK18"/>
<evidence type="ECO:0000313" key="1">
    <source>
        <dbReference type="EMBL" id="KJU82182.1"/>
    </source>
</evidence>
<protein>
    <submittedName>
        <fullName evidence="1">Uncharacterized protein</fullName>
    </submittedName>
</protein>
<accession>A0A0F3GK18</accession>
<name>A0A0F3GK18_9BACT</name>
<gene>
    <name evidence="1" type="ORF">MBAV_005627</name>
</gene>
<dbReference type="EMBL" id="LACI01002406">
    <property type="protein sequence ID" value="KJU82182.1"/>
    <property type="molecule type" value="Genomic_DNA"/>
</dbReference>
<reference evidence="1 2" key="1">
    <citation type="submission" date="2015-02" db="EMBL/GenBank/DDBJ databases">
        <title>Single-cell genomics of uncultivated deep-branching MTB reveals a conserved set of magnetosome genes.</title>
        <authorList>
            <person name="Kolinko S."/>
            <person name="Richter M."/>
            <person name="Glockner F.O."/>
            <person name="Brachmann A."/>
            <person name="Schuler D."/>
        </authorList>
    </citation>
    <scope>NUCLEOTIDE SEQUENCE [LARGE SCALE GENOMIC DNA]</scope>
    <source>
        <strain evidence="1">TM-1</strain>
    </source>
</reference>